<evidence type="ECO:0000313" key="14">
    <source>
        <dbReference type="Proteomes" id="UP000464178"/>
    </source>
</evidence>
<evidence type="ECO:0000256" key="8">
    <source>
        <dbReference type="PROSITE-ProRule" id="PRU01193"/>
    </source>
</evidence>
<dbReference type="RefSeq" id="WP_162671777.1">
    <property type="nucleotide sequence ID" value="NZ_LR593886.1"/>
</dbReference>
<feature type="region of interest" description="Disordered" evidence="9">
    <location>
        <begin position="361"/>
        <end position="383"/>
    </location>
</feature>
<evidence type="ECO:0000259" key="11">
    <source>
        <dbReference type="PROSITE" id="PS51371"/>
    </source>
</evidence>
<dbReference type="InterPro" id="IPR051676">
    <property type="entry name" value="UPF0053_domain"/>
</dbReference>
<evidence type="ECO:0000256" key="6">
    <source>
        <dbReference type="ARBA" id="ARBA00023136"/>
    </source>
</evidence>
<keyword evidence="4" id="KW-0677">Repeat</keyword>
<dbReference type="Pfam" id="PF01595">
    <property type="entry name" value="CNNM"/>
    <property type="match status" value="1"/>
</dbReference>
<feature type="compositionally biased region" description="Low complexity" evidence="9">
    <location>
        <begin position="372"/>
        <end position="383"/>
    </location>
</feature>
<comment type="subcellular location">
    <subcellularLocation>
        <location evidence="1">Cell membrane</location>
        <topology evidence="1">Multi-pass membrane protein</topology>
    </subcellularLocation>
</comment>
<dbReference type="EMBL" id="LR593886">
    <property type="protein sequence ID" value="VTR99063.1"/>
    <property type="molecule type" value="Genomic_DNA"/>
</dbReference>
<dbReference type="InterPro" id="IPR002550">
    <property type="entry name" value="CNNM"/>
</dbReference>
<dbReference type="CDD" id="cd04590">
    <property type="entry name" value="CBS_pair_CorC_HlyC_assoc"/>
    <property type="match status" value="1"/>
</dbReference>
<keyword evidence="2" id="KW-1003">Cell membrane</keyword>
<dbReference type="SUPFAM" id="SSF54631">
    <property type="entry name" value="CBS-domain pair"/>
    <property type="match status" value="1"/>
</dbReference>
<evidence type="ECO:0000256" key="3">
    <source>
        <dbReference type="ARBA" id="ARBA00022692"/>
    </source>
</evidence>
<dbReference type="InterPro" id="IPR044751">
    <property type="entry name" value="Ion_transp-like_CBS"/>
</dbReference>
<evidence type="ECO:0000259" key="12">
    <source>
        <dbReference type="PROSITE" id="PS51846"/>
    </source>
</evidence>
<evidence type="ECO:0000256" key="4">
    <source>
        <dbReference type="ARBA" id="ARBA00022737"/>
    </source>
</evidence>
<feature type="domain" description="CBS" evidence="11">
    <location>
        <begin position="302"/>
        <end position="359"/>
    </location>
</feature>
<dbReference type="InterPro" id="IPR046342">
    <property type="entry name" value="CBS_dom_sf"/>
</dbReference>
<sequence length="383" mass="41402">MTCFAVGDPASTHWAWTIAGLLAVPALVALNGFFVAAEFALVAVRRTRLEELVNRNASGAKAALDAVAHLDRTIAATQLGITLASIALGWVGEPALARLIEPLTEAILPGAWAATAAHAVAFTLAFALITFMHVVFGELIPKTLALQTPDQTSLWVAAPLNVFVRLTRPFVALLNGTGNQILRWCGSAPAGSESNVHSVEELAMLIEETRESGVLSAQQAEFVRKVFTLSGRKVGDCMVPRERMAALDLSTPPDRILEAVRSGAHTRMPVYDGTLDKVVGVVNTKDLFHLFSLRGLVVLEDALYPPLYLAPNDCVADALELFRKERRPLAVVRDKAGQVLGLITVEDVLEQIVGQLEDEHDRPTPRLRLGRRPMLSLPPKRGA</sequence>
<evidence type="ECO:0000313" key="13">
    <source>
        <dbReference type="EMBL" id="VTR99063.1"/>
    </source>
</evidence>
<dbReference type="SMART" id="SM00116">
    <property type="entry name" value="CBS"/>
    <property type="match status" value="2"/>
</dbReference>
<dbReference type="PROSITE" id="PS51846">
    <property type="entry name" value="CNNM"/>
    <property type="match status" value="1"/>
</dbReference>
<keyword evidence="7" id="KW-0129">CBS domain</keyword>
<dbReference type="GO" id="GO:0005886">
    <property type="term" value="C:plasma membrane"/>
    <property type="evidence" value="ECO:0007669"/>
    <property type="project" value="UniProtKB-SubCell"/>
</dbReference>
<evidence type="ECO:0000256" key="5">
    <source>
        <dbReference type="ARBA" id="ARBA00022989"/>
    </source>
</evidence>
<evidence type="ECO:0000256" key="9">
    <source>
        <dbReference type="SAM" id="MobiDB-lite"/>
    </source>
</evidence>
<keyword evidence="5 8" id="KW-1133">Transmembrane helix</keyword>
<protein>
    <recommendedName>
        <fullName evidence="15">CNNM transmembrane domain-containing protein</fullName>
    </recommendedName>
</protein>
<dbReference type="Proteomes" id="UP000464178">
    <property type="component" value="Chromosome"/>
</dbReference>
<dbReference type="Pfam" id="PF00571">
    <property type="entry name" value="CBS"/>
    <property type="match status" value="2"/>
</dbReference>
<evidence type="ECO:0000256" key="10">
    <source>
        <dbReference type="SAM" id="Phobius"/>
    </source>
</evidence>
<feature type="domain" description="CNNM transmembrane" evidence="12">
    <location>
        <begin position="13"/>
        <end position="219"/>
    </location>
</feature>
<evidence type="ECO:0008006" key="15">
    <source>
        <dbReference type="Google" id="ProtNLM"/>
    </source>
</evidence>
<organism evidence="13 14">
    <name type="scientific">Gemmata massiliana</name>
    <dbReference type="NCBI Taxonomy" id="1210884"/>
    <lineage>
        <taxon>Bacteria</taxon>
        <taxon>Pseudomonadati</taxon>
        <taxon>Planctomycetota</taxon>
        <taxon>Planctomycetia</taxon>
        <taxon>Gemmatales</taxon>
        <taxon>Gemmataceae</taxon>
        <taxon>Gemmata</taxon>
    </lineage>
</organism>
<dbReference type="Gene3D" id="3.10.580.10">
    <property type="entry name" value="CBS-domain"/>
    <property type="match status" value="1"/>
</dbReference>
<keyword evidence="3 8" id="KW-0812">Transmembrane</keyword>
<proteinExistence type="predicted"/>
<evidence type="ECO:0000256" key="1">
    <source>
        <dbReference type="ARBA" id="ARBA00004651"/>
    </source>
</evidence>
<dbReference type="PANTHER" id="PTHR43099:SF5">
    <property type="entry name" value="HLYC_CORC FAMILY TRANSPORTER"/>
    <property type="match status" value="1"/>
</dbReference>
<evidence type="ECO:0000256" key="2">
    <source>
        <dbReference type="ARBA" id="ARBA00022475"/>
    </source>
</evidence>
<feature type="transmembrane region" description="Helical" evidence="10">
    <location>
        <begin position="14"/>
        <end position="44"/>
    </location>
</feature>
<name>A0A6P2DBJ0_9BACT</name>
<dbReference type="PROSITE" id="PS51371">
    <property type="entry name" value="CBS"/>
    <property type="match status" value="2"/>
</dbReference>
<evidence type="ECO:0000256" key="7">
    <source>
        <dbReference type="PROSITE-ProRule" id="PRU00703"/>
    </source>
</evidence>
<feature type="transmembrane region" description="Helical" evidence="10">
    <location>
        <begin position="111"/>
        <end position="136"/>
    </location>
</feature>
<keyword evidence="14" id="KW-1185">Reference proteome</keyword>
<gene>
    <name evidence="13" type="ORF">SOIL9_00660</name>
</gene>
<reference evidence="13 14" key="1">
    <citation type="submission" date="2019-05" db="EMBL/GenBank/DDBJ databases">
        <authorList>
            <consortium name="Science for Life Laboratories"/>
        </authorList>
    </citation>
    <scope>NUCLEOTIDE SEQUENCE [LARGE SCALE GENOMIC DNA]</scope>
    <source>
        <strain evidence="13">Soil9</strain>
    </source>
</reference>
<accession>A0A6P2DBJ0</accession>
<dbReference type="AlphaFoldDB" id="A0A6P2DBJ0"/>
<dbReference type="PANTHER" id="PTHR43099">
    <property type="entry name" value="UPF0053 PROTEIN YRKA"/>
    <property type="match status" value="1"/>
</dbReference>
<dbReference type="KEGG" id="gms:SOIL9_00660"/>
<keyword evidence="6 8" id="KW-0472">Membrane</keyword>
<feature type="domain" description="CBS" evidence="11">
    <location>
        <begin position="238"/>
        <end position="298"/>
    </location>
</feature>
<dbReference type="InterPro" id="IPR000644">
    <property type="entry name" value="CBS_dom"/>
</dbReference>